<dbReference type="Proteomes" id="UP000264353">
    <property type="component" value="Chromosome A2"/>
</dbReference>
<reference evidence="2 3" key="1">
    <citation type="submission" date="2018-06" db="EMBL/GenBank/DDBJ databases">
        <title>WGS assembly of Brassica rapa FPsc.</title>
        <authorList>
            <person name="Bowman J."/>
            <person name="Kohchi T."/>
            <person name="Yamato K."/>
            <person name="Jenkins J."/>
            <person name="Shu S."/>
            <person name="Ishizaki K."/>
            <person name="Yamaoka S."/>
            <person name="Nishihama R."/>
            <person name="Nakamura Y."/>
            <person name="Berger F."/>
            <person name="Adam C."/>
            <person name="Aki S."/>
            <person name="Althoff F."/>
            <person name="Araki T."/>
            <person name="Arteaga-Vazquez M."/>
            <person name="Balasubrmanian S."/>
            <person name="Bauer D."/>
            <person name="Boehm C."/>
            <person name="Briginshaw L."/>
            <person name="Caballero-Perez J."/>
            <person name="Catarino B."/>
            <person name="Chen F."/>
            <person name="Chiyoda S."/>
            <person name="Chovatia M."/>
            <person name="Davies K."/>
            <person name="Delmans M."/>
            <person name="Demura T."/>
            <person name="Dierschke T."/>
            <person name="Dolan L."/>
            <person name="Dorantes-Acosta A."/>
            <person name="Eklund D."/>
            <person name="Florent S."/>
            <person name="Flores-Sandoval E."/>
            <person name="Fujiyama A."/>
            <person name="Fukuzawa H."/>
            <person name="Galik B."/>
            <person name="Grimanelli D."/>
            <person name="Grimwood J."/>
            <person name="Grossniklaus U."/>
            <person name="Hamada T."/>
            <person name="Haseloff J."/>
            <person name="Hetherington A."/>
            <person name="Higo A."/>
            <person name="Hirakawa Y."/>
            <person name="Hundley H."/>
            <person name="Ikeda Y."/>
            <person name="Inoue K."/>
            <person name="Inoue S."/>
            <person name="Ishida S."/>
            <person name="Jia Q."/>
            <person name="Kakita M."/>
            <person name="Kanazawa T."/>
            <person name="Kawai Y."/>
            <person name="Kawashima T."/>
            <person name="Kennedy M."/>
            <person name="Kinose K."/>
            <person name="Kinoshita T."/>
            <person name="Kohara Y."/>
            <person name="Koide E."/>
            <person name="Komatsu K."/>
            <person name="Kopischke S."/>
            <person name="Kubo M."/>
            <person name="Kyozuka J."/>
            <person name="Lagercrantz U."/>
            <person name="Lin S."/>
            <person name="Lindquist E."/>
            <person name="Lipzen A."/>
            <person name="Lu C."/>
            <person name="Luna E."/>
            <person name="Martienssen R."/>
            <person name="Minamino N."/>
            <person name="Mizutani M."/>
            <person name="Mizutani M."/>
            <person name="Mochizuki N."/>
            <person name="Monte I."/>
            <person name="Mosher R."/>
            <person name="Nagasaki H."/>
            <person name="Nakagami H."/>
            <person name="Naramoto S."/>
            <person name="Nishitani K."/>
            <person name="Ohtani M."/>
            <person name="Okamoto T."/>
            <person name="Okumura M."/>
            <person name="Phillips J."/>
            <person name="Pollak B."/>
            <person name="Reinders A."/>
            <person name="Roevekamp M."/>
            <person name="Sano R."/>
            <person name="Sawa S."/>
            <person name="Schmid M."/>
            <person name="Shirakawa M."/>
            <person name="Solano R."/>
            <person name="Spunde A."/>
            <person name="Suetsugu N."/>
            <person name="Sugano S."/>
            <person name="Sugiyama A."/>
            <person name="Sun R."/>
            <person name="Suzuki Y."/>
            <person name="Takenaka M."/>
            <person name="Takezawa D."/>
            <person name="Tomogane H."/>
            <person name="Tsuzuki M."/>
            <person name="Ueda T."/>
            <person name="Umeda M."/>
            <person name="Ward J."/>
            <person name="Watanabe Y."/>
            <person name="Yazaki K."/>
            <person name="Yokoyama R."/>
            <person name="Yoshitake Y."/>
            <person name="Yotsui I."/>
            <person name="Zachgo S."/>
            <person name="Schmutz J."/>
        </authorList>
    </citation>
    <scope>NUCLEOTIDE SEQUENCE [LARGE SCALE GENOMIC DNA]</scope>
    <source>
        <strain evidence="3">cv. B-3</strain>
    </source>
</reference>
<keyword evidence="1" id="KW-0472">Membrane</keyword>
<name>A0A398ABS4_BRACM</name>
<dbReference type="EMBL" id="CM010629">
    <property type="protein sequence ID" value="RID75259.1"/>
    <property type="molecule type" value="Genomic_DNA"/>
</dbReference>
<protein>
    <recommendedName>
        <fullName evidence="4">Transmembrane protein</fullName>
    </recommendedName>
</protein>
<proteinExistence type="predicted"/>
<gene>
    <name evidence="2" type="ORF">BRARA_B02312</name>
</gene>
<keyword evidence="1" id="KW-1133">Transmembrane helix</keyword>
<feature type="transmembrane region" description="Helical" evidence="1">
    <location>
        <begin position="93"/>
        <end position="117"/>
    </location>
</feature>
<evidence type="ECO:0000256" key="1">
    <source>
        <dbReference type="SAM" id="Phobius"/>
    </source>
</evidence>
<feature type="transmembrane region" description="Helical" evidence="1">
    <location>
        <begin position="33"/>
        <end position="50"/>
    </location>
</feature>
<accession>A0A398ABS4</accession>
<evidence type="ECO:0008006" key="4">
    <source>
        <dbReference type="Google" id="ProtNLM"/>
    </source>
</evidence>
<evidence type="ECO:0000313" key="2">
    <source>
        <dbReference type="EMBL" id="RID75259.1"/>
    </source>
</evidence>
<organism evidence="2 3">
    <name type="scientific">Brassica campestris</name>
    <name type="common">Field mustard</name>
    <dbReference type="NCBI Taxonomy" id="3711"/>
    <lineage>
        <taxon>Eukaryota</taxon>
        <taxon>Viridiplantae</taxon>
        <taxon>Streptophyta</taxon>
        <taxon>Embryophyta</taxon>
        <taxon>Tracheophyta</taxon>
        <taxon>Spermatophyta</taxon>
        <taxon>Magnoliopsida</taxon>
        <taxon>eudicotyledons</taxon>
        <taxon>Gunneridae</taxon>
        <taxon>Pentapetalae</taxon>
        <taxon>rosids</taxon>
        <taxon>malvids</taxon>
        <taxon>Brassicales</taxon>
        <taxon>Brassicaceae</taxon>
        <taxon>Brassiceae</taxon>
        <taxon>Brassica</taxon>
    </lineage>
</organism>
<keyword evidence="1" id="KW-0812">Transmembrane</keyword>
<dbReference type="AlphaFoldDB" id="A0A398ABS4"/>
<evidence type="ECO:0000313" key="3">
    <source>
        <dbReference type="Proteomes" id="UP000264353"/>
    </source>
</evidence>
<sequence length="118" mass="13909">MDSPFDISTCRLGGLVLRMRSRLRSSEALCCKVVPMCVKTFSGIMVVIWMRSRLGTIDVLRSMDLMQRRCGLHSWWFLWVWYCSRLGSGHCWALFVFFGLCRRVVCWLNVFYVGFLYM</sequence>